<evidence type="ECO:0000313" key="7">
    <source>
        <dbReference type="EMBL" id="CUS96831.1"/>
    </source>
</evidence>
<dbReference type="Gene3D" id="3.40.830.10">
    <property type="entry name" value="LigB-like"/>
    <property type="match status" value="1"/>
</dbReference>
<dbReference type="AlphaFoldDB" id="A0A0P1MMM1"/>
<protein>
    <submittedName>
        <fullName evidence="7">Aromatic ring-opening dioxygenase, catalytic subunit, LigB family</fullName>
    </submittedName>
</protein>
<evidence type="ECO:0000256" key="5">
    <source>
        <dbReference type="ARBA" id="ARBA00023002"/>
    </source>
</evidence>
<keyword evidence="8" id="KW-1185">Reference proteome</keyword>
<dbReference type="Pfam" id="PF02900">
    <property type="entry name" value="LigB"/>
    <property type="match status" value="1"/>
</dbReference>
<dbReference type="SUPFAM" id="SSF53213">
    <property type="entry name" value="LigB-like"/>
    <property type="match status" value="1"/>
</dbReference>
<name>A0A0P1MMM1_9BACT</name>
<dbReference type="PANTHER" id="PTHR30096:SF0">
    <property type="entry name" value="4,5-DOPA DIOXYGENASE EXTRADIOL-LIKE PROTEIN"/>
    <property type="match status" value="1"/>
</dbReference>
<keyword evidence="5" id="KW-0560">Oxidoreductase</keyword>
<dbReference type="PANTHER" id="PTHR30096">
    <property type="entry name" value="4,5-DOPA DIOXYGENASE EXTRADIOL-LIKE PROTEIN"/>
    <property type="match status" value="1"/>
</dbReference>
<dbReference type="GO" id="GO:0008198">
    <property type="term" value="F:ferrous iron binding"/>
    <property type="evidence" value="ECO:0007669"/>
    <property type="project" value="InterPro"/>
</dbReference>
<dbReference type="InterPro" id="IPR014436">
    <property type="entry name" value="Extradiol_dOase_DODA"/>
</dbReference>
<keyword evidence="4" id="KW-0862">Zinc</keyword>
<dbReference type="CDD" id="cd07363">
    <property type="entry name" value="45_DOPA_Dioxygenase"/>
    <property type="match status" value="1"/>
</dbReference>
<comment type="similarity">
    <text evidence="2">Belongs to the DODA-type extradiol aromatic ring-opening dioxygenase family.</text>
</comment>
<comment type="cofactor">
    <cofactor evidence="1">
        <name>Zn(2+)</name>
        <dbReference type="ChEBI" id="CHEBI:29105"/>
    </cofactor>
</comment>
<accession>A0A0P1MMM1</accession>
<dbReference type="EMBL" id="CZVW01000002">
    <property type="protein sequence ID" value="CUS96831.1"/>
    <property type="molecule type" value="Genomic_DNA"/>
</dbReference>
<proteinExistence type="inferred from homology"/>
<evidence type="ECO:0000256" key="2">
    <source>
        <dbReference type="ARBA" id="ARBA00007581"/>
    </source>
</evidence>
<organism evidence="7 8">
    <name type="scientific">Candidatus Chryseopegocella kryptomonas</name>
    <dbReference type="NCBI Taxonomy" id="1633643"/>
    <lineage>
        <taxon>Bacteria</taxon>
        <taxon>Pseudomonadati</taxon>
        <taxon>Candidatus Kryptoniota</taxon>
        <taxon>Candidatus Chryseopegocella</taxon>
    </lineage>
</organism>
<dbReference type="GO" id="GO:0016702">
    <property type="term" value="F:oxidoreductase activity, acting on single donors with incorporation of molecular oxygen, incorporation of two atoms of oxygen"/>
    <property type="evidence" value="ECO:0007669"/>
    <property type="project" value="UniProtKB-ARBA"/>
</dbReference>
<feature type="domain" description="Extradiol ring-cleavage dioxygenase class III enzyme subunit B" evidence="6">
    <location>
        <begin position="9"/>
        <end position="247"/>
    </location>
</feature>
<evidence type="ECO:0000256" key="3">
    <source>
        <dbReference type="ARBA" id="ARBA00022723"/>
    </source>
</evidence>
<dbReference type="Proteomes" id="UP000199197">
    <property type="component" value="Unassembled WGS sequence"/>
</dbReference>
<evidence type="ECO:0000313" key="8">
    <source>
        <dbReference type="Proteomes" id="UP000199197"/>
    </source>
</evidence>
<evidence type="ECO:0000256" key="1">
    <source>
        <dbReference type="ARBA" id="ARBA00001947"/>
    </source>
</evidence>
<dbReference type="InterPro" id="IPR004183">
    <property type="entry name" value="Xdiol_dOase_suB"/>
</dbReference>
<dbReference type="GO" id="GO:0008270">
    <property type="term" value="F:zinc ion binding"/>
    <property type="evidence" value="ECO:0007669"/>
    <property type="project" value="InterPro"/>
</dbReference>
<sequence>MKVTNLNVVFLSHGSPTILIEKGDFAEFLEKLGQKYKTIGIDTIVIASPHWIVRDKNFYVNVAEKPMCIKDYYGFPKELYEFRYDCLNDVELAGSIIEEGEKVGLSVKGTQSWGIDHGAWVILYFMFPEKDVKVVPVSSSAFLSPYEHREFGRVIKTAVEKSQRKVLFIGSGSLTHRLDLVMFGVNDVFEGGKKFDDKVVSILESKEKWDEILNLWNDPLFFSAQPEGHLLTLFITLGVADDKKEAKRIFYSGMWYGLSLIAIEFI</sequence>
<keyword evidence="7" id="KW-0223">Dioxygenase</keyword>
<dbReference type="PIRSF" id="PIRSF006157">
    <property type="entry name" value="Doxgns_DODA"/>
    <property type="match status" value="1"/>
</dbReference>
<evidence type="ECO:0000259" key="6">
    <source>
        <dbReference type="Pfam" id="PF02900"/>
    </source>
</evidence>
<gene>
    <name evidence="7" type="ORF">JGI23_00186</name>
</gene>
<evidence type="ECO:0000256" key="4">
    <source>
        <dbReference type="ARBA" id="ARBA00022833"/>
    </source>
</evidence>
<keyword evidence="3" id="KW-0479">Metal-binding</keyword>
<reference evidence="8" key="1">
    <citation type="submission" date="2015-11" db="EMBL/GenBank/DDBJ databases">
        <authorList>
            <person name="Varghese N."/>
        </authorList>
    </citation>
    <scope>NUCLEOTIDE SEQUENCE [LARGE SCALE GENOMIC DNA]</scope>
    <source>
        <strain evidence="8">JGI-23</strain>
    </source>
</reference>